<evidence type="ECO:0000256" key="2">
    <source>
        <dbReference type="SAM" id="MobiDB-lite"/>
    </source>
</evidence>
<feature type="region of interest" description="Disordered" evidence="2">
    <location>
        <begin position="151"/>
        <end position="170"/>
    </location>
</feature>
<evidence type="ECO:0000313" key="3">
    <source>
        <dbReference type="EMBL" id="TKW39957.1"/>
    </source>
</evidence>
<keyword evidence="1" id="KW-0175">Coiled coil</keyword>
<feature type="compositionally biased region" description="Low complexity" evidence="2">
    <location>
        <begin position="1"/>
        <end position="11"/>
    </location>
</feature>
<evidence type="ECO:0000256" key="1">
    <source>
        <dbReference type="SAM" id="Coils"/>
    </source>
</evidence>
<organism evidence="3 4">
    <name type="scientific">Setaria viridis</name>
    <name type="common">Green bristlegrass</name>
    <name type="synonym">Setaria italica subsp. viridis</name>
    <dbReference type="NCBI Taxonomy" id="4556"/>
    <lineage>
        <taxon>Eukaryota</taxon>
        <taxon>Viridiplantae</taxon>
        <taxon>Streptophyta</taxon>
        <taxon>Embryophyta</taxon>
        <taxon>Tracheophyta</taxon>
        <taxon>Spermatophyta</taxon>
        <taxon>Magnoliopsida</taxon>
        <taxon>Liliopsida</taxon>
        <taxon>Poales</taxon>
        <taxon>Poaceae</taxon>
        <taxon>PACMAD clade</taxon>
        <taxon>Panicoideae</taxon>
        <taxon>Panicodae</taxon>
        <taxon>Paniceae</taxon>
        <taxon>Cenchrinae</taxon>
        <taxon>Setaria</taxon>
    </lineage>
</organism>
<gene>
    <name evidence="3" type="ORF">SEVIR_1G214100v2</name>
</gene>
<feature type="coiled-coil region" evidence="1">
    <location>
        <begin position="219"/>
        <end position="248"/>
    </location>
</feature>
<dbReference type="Gramene" id="TKW39957">
    <property type="protein sequence ID" value="TKW39957"/>
    <property type="gene ID" value="SEVIR_1G214100v2"/>
</dbReference>
<sequence>MATGAGSAGCRRPPPPAGSSSGGAGCLPPPAGSSSDGAGRLPTPTAHDARLLRQATTPAGVSDVKVAGNPCMTGGKGAHGTGRFIRHLWVKRALEVQLSGRMWPARQMPGRDRRCGTWWDQKLNCIPIEGHDFAQDTQEGGADQFVLIPDSDEEGGAKGSSLPGDNDEYVPEMEPQDVVMMNRITGPCANQGHQCLGTMLHEWRRLISDVENESGKVDVESAKVEMNNVKLEKESAKVEMDSVKLEKEEEDHVASFSDIETDDEACLFYDSVDLRGHSHVEDDFNE</sequence>
<dbReference type="EMBL" id="CM016552">
    <property type="protein sequence ID" value="TKW39957.1"/>
    <property type="molecule type" value="Genomic_DNA"/>
</dbReference>
<feature type="region of interest" description="Disordered" evidence="2">
    <location>
        <begin position="1"/>
        <end position="44"/>
    </location>
</feature>
<dbReference type="AlphaFoldDB" id="A0A4U6WMZ3"/>
<dbReference type="Proteomes" id="UP000298652">
    <property type="component" value="Chromosome 1"/>
</dbReference>
<protein>
    <submittedName>
        <fullName evidence="3">Uncharacterized protein</fullName>
    </submittedName>
</protein>
<keyword evidence="4" id="KW-1185">Reference proteome</keyword>
<name>A0A4U6WMZ3_SETVI</name>
<evidence type="ECO:0000313" key="4">
    <source>
        <dbReference type="Proteomes" id="UP000298652"/>
    </source>
</evidence>
<accession>A0A4U6WMZ3</accession>
<reference evidence="3" key="1">
    <citation type="submission" date="2019-03" db="EMBL/GenBank/DDBJ databases">
        <title>WGS assembly of Setaria viridis.</title>
        <authorList>
            <person name="Huang P."/>
            <person name="Jenkins J."/>
            <person name="Grimwood J."/>
            <person name="Barry K."/>
            <person name="Healey A."/>
            <person name="Mamidi S."/>
            <person name="Sreedasyam A."/>
            <person name="Shu S."/>
            <person name="Feldman M."/>
            <person name="Wu J."/>
            <person name="Yu Y."/>
            <person name="Chen C."/>
            <person name="Johnson J."/>
            <person name="Rokhsar D."/>
            <person name="Baxter I."/>
            <person name="Schmutz J."/>
            <person name="Brutnell T."/>
            <person name="Kellogg E."/>
        </authorList>
    </citation>
    <scope>NUCLEOTIDE SEQUENCE [LARGE SCALE GENOMIC DNA]</scope>
</reference>
<proteinExistence type="predicted"/>